<accession>A0A177DLY9</accession>
<evidence type="ECO:0000313" key="1">
    <source>
        <dbReference type="EMBL" id="OAG19829.1"/>
    </source>
</evidence>
<dbReference type="AlphaFoldDB" id="A0A177DLY9"/>
<proteinExistence type="predicted"/>
<dbReference type="RefSeq" id="XP_018385250.1">
    <property type="nucleotide sequence ID" value="XM_018530248.1"/>
</dbReference>
<dbReference type="VEuPathDB" id="FungiDB:CC77DRAFT_143032"/>
<reference evidence="1 2" key="1">
    <citation type="submission" date="2016-05" db="EMBL/GenBank/DDBJ databases">
        <title>Comparative analysis of secretome profiles of manganese(II)-oxidizing ascomycete fungi.</title>
        <authorList>
            <consortium name="DOE Joint Genome Institute"/>
            <person name="Zeiner C.A."/>
            <person name="Purvine S.O."/>
            <person name="Zink E.M."/>
            <person name="Wu S."/>
            <person name="Pasa-Tolic L."/>
            <person name="Chaput D.L."/>
            <person name="Haridas S."/>
            <person name="Grigoriev I.V."/>
            <person name="Santelli C.M."/>
            <person name="Hansel C.M."/>
        </authorList>
    </citation>
    <scope>NUCLEOTIDE SEQUENCE [LARGE SCALE GENOMIC DNA]</scope>
    <source>
        <strain evidence="1 2">SRC1lrK2f</strain>
    </source>
</reference>
<organism evidence="1 2">
    <name type="scientific">Alternaria alternata</name>
    <name type="common">Alternaria rot fungus</name>
    <name type="synonym">Torula alternata</name>
    <dbReference type="NCBI Taxonomy" id="5599"/>
    <lineage>
        <taxon>Eukaryota</taxon>
        <taxon>Fungi</taxon>
        <taxon>Dikarya</taxon>
        <taxon>Ascomycota</taxon>
        <taxon>Pezizomycotina</taxon>
        <taxon>Dothideomycetes</taxon>
        <taxon>Pleosporomycetidae</taxon>
        <taxon>Pleosporales</taxon>
        <taxon>Pleosporineae</taxon>
        <taxon>Pleosporaceae</taxon>
        <taxon>Alternaria</taxon>
        <taxon>Alternaria sect. Alternaria</taxon>
        <taxon>Alternaria alternata complex</taxon>
    </lineage>
</organism>
<dbReference type="GeneID" id="29115842"/>
<gene>
    <name evidence="1" type="ORF">CC77DRAFT_143032</name>
</gene>
<keyword evidence="2" id="KW-1185">Reference proteome</keyword>
<dbReference type="Proteomes" id="UP000077248">
    <property type="component" value="Unassembled WGS sequence"/>
</dbReference>
<protein>
    <submittedName>
        <fullName evidence="1">Uncharacterized protein</fullName>
    </submittedName>
</protein>
<dbReference type="EMBL" id="KV441480">
    <property type="protein sequence ID" value="OAG19829.1"/>
    <property type="molecule type" value="Genomic_DNA"/>
</dbReference>
<name>A0A177DLY9_ALTAL</name>
<sequence length="95" mass="10446">MRIQQFSRCSAVHFSATTESVAYALAAPVRIAYRCAPNYLAPTADSHAQCEPALKSNVGVWTPQSAYVHEKLISPASTITCSKQLLVRFIILQHL</sequence>
<dbReference type="KEGG" id="aalt:CC77DRAFT_143032"/>
<evidence type="ECO:0000313" key="2">
    <source>
        <dbReference type="Proteomes" id="UP000077248"/>
    </source>
</evidence>